<dbReference type="RefSeq" id="WP_136927979.1">
    <property type="nucleotide sequence ID" value="NZ_SSMQ01000004.1"/>
</dbReference>
<keyword evidence="6" id="KW-1185">Reference proteome</keyword>
<dbReference type="SMART" id="SM00955">
    <property type="entry name" value="RNB"/>
    <property type="match status" value="1"/>
</dbReference>
<accession>A0A4U1JIA9</accession>
<proteinExistence type="predicted"/>
<dbReference type="Pfam" id="PF00773">
    <property type="entry name" value="RNB"/>
    <property type="match status" value="1"/>
</dbReference>
<feature type="domain" description="S1 motif" evidence="4">
    <location>
        <begin position="543"/>
        <end position="622"/>
    </location>
</feature>
<comment type="caution">
    <text evidence="5">The sequence shown here is derived from an EMBL/GenBank/DDBJ whole genome shotgun (WGS) entry which is preliminary data.</text>
</comment>
<evidence type="ECO:0000256" key="3">
    <source>
        <dbReference type="ARBA" id="ARBA00022839"/>
    </source>
</evidence>
<evidence type="ECO:0000256" key="1">
    <source>
        <dbReference type="ARBA" id="ARBA00022722"/>
    </source>
</evidence>
<reference evidence="5 6" key="1">
    <citation type="submission" date="2019-04" db="EMBL/GenBank/DDBJ databases">
        <authorList>
            <person name="Li Y."/>
            <person name="Wang J."/>
        </authorList>
    </citation>
    <scope>NUCLEOTIDE SEQUENCE [LARGE SCALE GENOMIC DNA]</scope>
    <source>
        <strain evidence="5 6">DSM 14668</strain>
    </source>
</reference>
<dbReference type="PANTHER" id="PTHR23355">
    <property type="entry name" value="RIBONUCLEASE"/>
    <property type="match status" value="1"/>
</dbReference>
<protein>
    <submittedName>
        <fullName evidence="5">RNB domain-containing ribonuclease</fullName>
    </submittedName>
</protein>
<keyword evidence="1" id="KW-0540">Nuclease</keyword>
<evidence type="ECO:0000256" key="2">
    <source>
        <dbReference type="ARBA" id="ARBA00022801"/>
    </source>
</evidence>
<dbReference type="PROSITE" id="PS01175">
    <property type="entry name" value="RIBONUCLEASE_II"/>
    <property type="match status" value="1"/>
</dbReference>
<dbReference type="GO" id="GO:0004540">
    <property type="term" value="F:RNA nuclease activity"/>
    <property type="evidence" value="ECO:0007669"/>
    <property type="project" value="InterPro"/>
</dbReference>
<dbReference type="GO" id="GO:0003723">
    <property type="term" value="F:RNA binding"/>
    <property type="evidence" value="ECO:0007669"/>
    <property type="project" value="InterPro"/>
</dbReference>
<dbReference type="GO" id="GO:0005829">
    <property type="term" value="C:cytosol"/>
    <property type="evidence" value="ECO:0007669"/>
    <property type="project" value="TreeGrafter"/>
</dbReference>
<name>A0A4U1JIA9_9BACT</name>
<dbReference type="PROSITE" id="PS50126">
    <property type="entry name" value="S1"/>
    <property type="match status" value="1"/>
</dbReference>
<dbReference type="InterPro" id="IPR012340">
    <property type="entry name" value="NA-bd_OB-fold"/>
</dbReference>
<gene>
    <name evidence="5" type="ORF">E8A74_06150</name>
</gene>
<dbReference type="InterPro" id="IPR001900">
    <property type="entry name" value="RNase_II/R"/>
</dbReference>
<dbReference type="InterPro" id="IPR050180">
    <property type="entry name" value="RNR_Ribonuclease"/>
</dbReference>
<evidence type="ECO:0000313" key="5">
    <source>
        <dbReference type="EMBL" id="TKD12185.1"/>
    </source>
</evidence>
<dbReference type="GO" id="GO:0004527">
    <property type="term" value="F:exonuclease activity"/>
    <property type="evidence" value="ECO:0007669"/>
    <property type="project" value="UniProtKB-KW"/>
</dbReference>
<dbReference type="Gene3D" id="2.40.50.140">
    <property type="entry name" value="Nucleic acid-binding proteins"/>
    <property type="match status" value="1"/>
</dbReference>
<dbReference type="EMBL" id="SSMQ01000004">
    <property type="protein sequence ID" value="TKD12185.1"/>
    <property type="molecule type" value="Genomic_DNA"/>
</dbReference>
<dbReference type="InterPro" id="IPR022966">
    <property type="entry name" value="RNase_II/R_CS"/>
</dbReference>
<evidence type="ECO:0000259" key="4">
    <source>
        <dbReference type="PROSITE" id="PS50126"/>
    </source>
</evidence>
<keyword evidence="3" id="KW-0269">Exonuclease</keyword>
<dbReference type="InterPro" id="IPR003029">
    <property type="entry name" value="S1_domain"/>
</dbReference>
<organism evidence="5 6">
    <name type="scientific">Polyangium fumosum</name>
    <dbReference type="NCBI Taxonomy" id="889272"/>
    <lineage>
        <taxon>Bacteria</taxon>
        <taxon>Pseudomonadati</taxon>
        <taxon>Myxococcota</taxon>
        <taxon>Polyangia</taxon>
        <taxon>Polyangiales</taxon>
        <taxon>Polyangiaceae</taxon>
        <taxon>Polyangium</taxon>
    </lineage>
</organism>
<dbReference type="SUPFAM" id="SSF50249">
    <property type="entry name" value="Nucleic acid-binding proteins"/>
    <property type="match status" value="3"/>
</dbReference>
<dbReference type="Pfam" id="PF08206">
    <property type="entry name" value="OB_RNB"/>
    <property type="match status" value="1"/>
</dbReference>
<evidence type="ECO:0000313" key="6">
    <source>
        <dbReference type="Proteomes" id="UP000309215"/>
    </source>
</evidence>
<dbReference type="InterPro" id="IPR013223">
    <property type="entry name" value="RNase_B_OB_dom"/>
</dbReference>
<dbReference type="OrthoDB" id="9764149at2"/>
<dbReference type="GO" id="GO:0006402">
    <property type="term" value="P:mRNA catabolic process"/>
    <property type="evidence" value="ECO:0007669"/>
    <property type="project" value="TreeGrafter"/>
</dbReference>
<dbReference type="PANTHER" id="PTHR23355:SF9">
    <property type="entry name" value="DIS3-LIKE EXONUCLEASE 2"/>
    <property type="match status" value="1"/>
</dbReference>
<keyword evidence="2" id="KW-0378">Hydrolase</keyword>
<dbReference type="AlphaFoldDB" id="A0A4U1JIA9"/>
<dbReference type="Proteomes" id="UP000309215">
    <property type="component" value="Unassembled WGS sequence"/>
</dbReference>
<sequence>MNDNTARGRISVHPRGFGFFVVEGTTPISAFITPPDLNPFLDGDVVSARLSSDGSGRFVATELALVSRPRAEVFGSVALRGGKRYLRIDRSVANTDWPLDTTNELAEGTHVVAEVSGDRLVVARLVPEGADLGVERCIARHGLRAVFADTLERAAEEAAARPIPMERRRDLRSVPTVTIDAASTRDIDDALSAYPADTSGALRVLVSIADVDVFVPERSALDREARLRGTSVYLAGRVLPMLPEAISSRAASLVEGEDRPALTAELRIDPEGRITSVDVYESLVRSRARLTYDAVDTFLAEGHAEGVPHAVESTLRWLRTAVARLGAVRAARGGVNLAREEARIELDARTGEPTAVEAHHETPAHRLVERLMVAANEAVADWLVARGLPGIYRVHDEPSPERVRTLAQLAHNFGIEAGFGPRLSARSLAAFEAQIAGARFEPAIRTVLGQALGPARYTPDPGAHFGLGAPLYLHFTSPIRRYADLVVHRILKRYLEGHRDYEDIRAGLAVLAADCDRSSQNAGKAEAERHRMLVARLYAGRLGEEVSGNIVALKPFGLLVQIAGTGAMGSIAMEVLPGGPFRTDLAAQALIGAGVRYAVGDRITATVAAVHEELGRIDLVPAG</sequence>